<dbReference type="RefSeq" id="WP_146095425.1">
    <property type="nucleotide sequence ID" value="NZ_CP049017.1"/>
</dbReference>
<comment type="caution">
    <text evidence="1">The sequence shown here is derived from an EMBL/GenBank/DDBJ whole genome shotgun (WGS) entry which is preliminary data.</text>
</comment>
<keyword evidence="2" id="KW-1185">Reference proteome</keyword>
<dbReference type="AlphaFoldDB" id="A0A2S6ZJ91"/>
<protein>
    <submittedName>
        <fullName evidence="1">Uncharacterized protein</fullName>
    </submittedName>
</protein>
<organism evidence="1 2">
    <name type="scientific">Xanthomonas theicola</name>
    <dbReference type="NCBI Taxonomy" id="56464"/>
    <lineage>
        <taxon>Bacteria</taxon>
        <taxon>Pseudomonadati</taxon>
        <taxon>Pseudomonadota</taxon>
        <taxon>Gammaproteobacteria</taxon>
        <taxon>Lysobacterales</taxon>
        <taxon>Lysobacteraceae</taxon>
        <taxon>Xanthomonas</taxon>
    </lineage>
</organism>
<evidence type="ECO:0000313" key="2">
    <source>
        <dbReference type="Proteomes" id="UP000239898"/>
    </source>
</evidence>
<evidence type="ECO:0000313" key="1">
    <source>
        <dbReference type="EMBL" id="PPT92321.1"/>
    </source>
</evidence>
<sequence length="180" mass="19752">MPSARSCCRANAWLRPFAAAAVPVHADVQLRSAGRVAVDGHGTLRYRAEAGLRPAADPRGRDRPTAGVGVLRRLQRPGRRRRDAAAHLPVERRPRLEFRAVAHGRRPARLDAAARLPDWTPAQSERPLVDNADSWLGASDLVFVDAVGTGYAAQRRPGTCPRCTPRMAMRKWSPRRSGST</sequence>
<dbReference type="EMBL" id="MIGX01000011">
    <property type="protein sequence ID" value="PPT92321.1"/>
    <property type="molecule type" value="Genomic_DNA"/>
</dbReference>
<proteinExistence type="predicted"/>
<dbReference type="Proteomes" id="UP000239898">
    <property type="component" value="Unassembled WGS sequence"/>
</dbReference>
<name>A0A2S6ZJ91_9XANT</name>
<accession>A0A2S6ZJ91</accession>
<gene>
    <name evidence="1" type="ORF">XthCFBP4691_04330</name>
</gene>
<reference evidence="1 2" key="1">
    <citation type="submission" date="2016-08" db="EMBL/GenBank/DDBJ databases">
        <title>Evolution of the type three secretion system and type three effector repertoires in Xanthomonas.</title>
        <authorList>
            <person name="Merda D."/>
            <person name="Briand M."/>
            <person name="Bosis E."/>
            <person name="Rousseau C."/>
            <person name="Portier P."/>
            <person name="Jacques M.-A."/>
            <person name="Fischer-Le Saux M."/>
        </authorList>
    </citation>
    <scope>NUCLEOTIDE SEQUENCE [LARGE SCALE GENOMIC DNA]</scope>
    <source>
        <strain evidence="1 2">CFBP 4691</strain>
    </source>
</reference>